<accession>A0ACB8TFD1</accession>
<proteinExistence type="predicted"/>
<evidence type="ECO:0000313" key="2">
    <source>
        <dbReference type="Proteomes" id="UP000814140"/>
    </source>
</evidence>
<comment type="caution">
    <text evidence="1">The sequence shown here is derived from an EMBL/GenBank/DDBJ whole genome shotgun (WGS) entry which is preliminary data.</text>
</comment>
<sequence length="658" mass="73303">MTVTRKKRGLAARPLARCTCRRVRRLKRAFPMPIFVADDGKDPGIFAPRIYDDNICAGAQGPQVVDDLSGNNVRQCSGGRSAAEFRQVGTRVAAGRGREQTMNNSSRHHRRRCQVSIAAAAWERICASSGISEWRGWRRATTFDNNELSSIIHELDIFLLSSLLNRRQIGQVLHLMMFSPQRSVVKCIRGKEPLTKQGFSTHLFTMDKACVSHHFPQLMLSSPSMDLSSRHQHPSPVLQLPNSRYLSRLHFPSNTRDHDRVRLSRVPYSHSPFRMSSPPPEKPTVIYSLLSPNCHRSMPTLTQHLCDKSRFAQILVGTLETVRLSNFFSEVASVSRAHLELGHPPLSLENLRMRDRQGTVSSSTPRGSSHPEKETDNDGGVEMDTDRDARDAMDTSRARRAKSDLRKPPFPPCGRCDRIISLEPNDDFVKGAPVRRVRGTDVTPRAVNVNLPFTDISRNRDSDEEQEETLIRPNATNPSQPAGPSRTTPATGLTPNRASLTAGRGKEKERGLHALALAAMTPTRETNVFSLVEPFPFRPSLSENDVPNVLSTLPSKSSIGLVTSCETHVEWSKLGRYLSMCKHDVDVRSLILRNLSNIGIIESWSLGPPRRVDNYVVSLHTNGHLRTQTGTYGTVGFSDAMRAASSIHSLRGFVLFSP</sequence>
<gene>
    <name evidence="1" type="ORF">BV25DRAFT_1835449</name>
</gene>
<reference evidence="1" key="2">
    <citation type="journal article" date="2022" name="New Phytol.">
        <title>Evolutionary transition to the ectomycorrhizal habit in the genomes of a hyperdiverse lineage of mushroom-forming fungi.</title>
        <authorList>
            <person name="Looney B."/>
            <person name="Miyauchi S."/>
            <person name="Morin E."/>
            <person name="Drula E."/>
            <person name="Courty P.E."/>
            <person name="Kohler A."/>
            <person name="Kuo A."/>
            <person name="LaButti K."/>
            <person name="Pangilinan J."/>
            <person name="Lipzen A."/>
            <person name="Riley R."/>
            <person name="Andreopoulos W."/>
            <person name="He G."/>
            <person name="Johnson J."/>
            <person name="Nolan M."/>
            <person name="Tritt A."/>
            <person name="Barry K.W."/>
            <person name="Grigoriev I.V."/>
            <person name="Nagy L.G."/>
            <person name="Hibbett D."/>
            <person name="Henrissat B."/>
            <person name="Matheny P.B."/>
            <person name="Labbe J."/>
            <person name="Martin F.M."/>
        </authorList>
    </citation>
    <scope>NUCLEOTIDE SEQUENCE</scope>
    <source>
        <strain evidence="1">HHB10654</strain>
    </source>
</reference>
<protein>
    <submittedName>
        <fullName evidence="1">Uncharacterized protein</fullName>
    </submittedName>
</protein>
<keyword evidence="2" id="KW-1185">Reference proteome</keyword>
<evidence type="ECO:0000313" key="1">
    <source>
        <dbReference type="EMBL" id="KAI0067142.1"/>
    </source>
</evidence>
<organism evidence="1 2">
    <name type="scientific">Artomyces pyxidatus</name>
    <dbReference type="NCBI Taxonomy" id="48021"/>
    <lineage>
        <taxon>Eukaryota</taxon>
        <taxon>Fungi</taxon>
        <taxon>Dikarya</taxon>
        <taxon>Basidiomycota</taxon>
        <taxon>Agaricomycotina</taxon>
        <taxon>Agaricomycetes</taxon>
        <taxon>Russulales</taxon>
        <taxon>Auriscalpiaceae</taxon>
        <taxon>Artomyces</taxon>
    </lineage>
</organism>
<dbReference type="Proteomes" id="UP000814140">
    <property type="component" value="Unassembled WGS sequence"/>
</dbReference>
<reference evidence="1" key="1">
    <citation type="submission" date="2021-03" db="EMBL/GenBank/DDBJ databases">
        <authorList>
            <consortium name="DOE Joint Genome Institute"/>
            <person name="Ahrendt S."/>
            <person name="Looney B.P."/>
            <person name="Miyauchi S."/>
            <person name="Morin E."/>
            <person name="Drula E."/>
            <person name="Courty P.E."/>
            <person name="Chicoki N."/>
            <person name="Fauchery L."/>
            <person name="Kohler A."/>
            <person name="Kuo A."/>
            <person name="Labutti K."/>
            <person name="Pangilinan J."/>
            <person name="Lipzen A."/>
            <person name="Riley R."/>
            <person name="Andreopoulos W."/>
            <person name="He G."/>
            <person name="Johnson J."/>
            <person name="Barry K.W."/>
            <person name="Grigoriev I.V."/>
            <person name="Nagy L."/>
            <person name="Hibbett D."/>
            <person name="Henrissat B."/>
            <person name="Matheny P.B."/>
            <person name="Labbe J."/>
            <person name="Martin F."/>
        </authorList>
    </citation>
    <scope>NUCLEOTIDE SEQUENCE</scope>
    <source>
        <strain evidence="1">HHB10654</strain>
    </source>
</reference>
<dbReference type="EMBL" id="MU277191">
    <property type="protein sequence ID" value="KAI0067142.1"/>
    <property type="molecule type" value="Genomic_DNA"/>
</dbReference>
<name>A0ACB8TFD1_9AGAM</name>